<keyword evidence="4" id="KW-1185">Reference proteome</keyword>
<dbReference type="EMBL" id="CP046883">
    <property type="protein sequence ID" value="QNH95753.1"/>
    <property type="molecule type" value="Genomic_DNA"/>
</dbReference>
<dbReference type="KEGG" id="cans:GP473_02840"/>
<protein>
    <submittedName>
        <fullName evidence="3">Uncharacterized protein</fullName>
    </submittedName>
</protein>
<feature type="region of interest" description="Disordered" evidence="1">
    <location>
        <begin position="1"/>
        <end position="23"/>
    </location>
</feature>
<reference evidence="3 4" key="1">
    <citation type="submission" date="2019-12" db="EMBL/GenBank/DDBJ databases">
        <title>Corynebacterium sp. nov., isolated from feces of the Anser Albifrons in China.</title>
        <authorList>
            <person name="Liu Q."/>
        </authorList>
    </citation>
    <scope>NUCLEOTIDE SEQUENCE [LARGE SCALE GENOMIC DNA]</scope>
    <source>
        <strain evidence="3 4">23H37-10</strain>
    </source>
</reference>
<feature type="transmembrane region" description="Helical" evidence="2">
    <location>
        <begin position="93"/>
        <end position="110"/>
    </location>
</feature>
<evidence type="ECO:0000256" key="2">
    <source>
        <dbReference type="SAM" id="Phobius"/>
    </source>
</evidence>
<keyword evidence="2" id="KW-0812">Transmembrane</keyword>
<feature type="transmembrane region" description="Helical" evidence="2">
    <location>
        <begin position="56"/>
        <end position="73"/>
    </location>
</feature>
<dbReference type="AlphaFoldDB" id="A0A7G7YMN3"/>
<evidence type="ECO:0000256" key="1">
    <source>
        <dbReference type="SAM" id="MobiDB-lite"/>
    </source>
</evidence>
<organism evidence="3 4">
    <name type="scientific">Corynebacterium anserum</name>
    <dbReference type="NCBI Taxonomy" id="2684406"/>
    <lineage>
        <taxon>Bacteria</taxon>
        <taxon>Bacillati</taxon>
        <taxon>Actinomycetota</taxon>
        <taxon>Actinomycetes</taxon>
        <taxon>Mycobacteriales</taxon>
        <taxon>Corynebacteriaceae</taxon>
        <taxon>Corynebacterium</taxon>
    </lineage>
</organism>
<feature type="compositionally biased region" description="Pro residues" evidence="1">
    <location>
        <begin position="187"/>
        <end position="201"/>
    </location>
</feature>
<feature type="compositionally biased region" description="Basic and acidic residues" evidence="1">
    <location>
        <begin position="167"/>
        <end position="176"/>
    </location>
</feature>
<accession>A0A7G7YMN3</accession>
<evidence type="ECO:0000313" key="3">
    <source>
        <dbReference type="EMBL" id="QNH95753.1"/>
    </source>
</evidence>
<feature type="region of interest" description="Disordered" evidence="1">
    <location>
        <begin position="112"/>
        <end position="241"/>
    </location>
</feature>
<proteinExistence type="predicted"/>
<feature type="compositionally biased region" description="Polar residues" evidence="1">
    <location>
        <begin position="1"/>
        <end position="19"/>
    </location>
</feature>
<gene>
    <name evidence="3" type="ORF">GP473_02840</name>
</gene>
<feature type="compositionally biased region" description="Low complexity" evidence="1">
    <location>
        <begin position="132"/>
        <end position="157"/>
    </location>
</feature>
<evidence type="ECO:0000313" key="4">
    <source>
        <dbReference type="Proteomes" id="UP000515275"/>
    </source>
</evidence>
<name>A0A7G7YMN3_9CORY</name>
<dbReference type="RefSeq" id="WP_186277325.1">
    <property type="nucleotide sequence ID" value="NZ_CP046883.1"/>
</dbReference>
<keyword evidence="2" id="KW-0472">Membrane</keyword>
<dbReference type="Proteomes" id="UP000515275">
    <property type="component" value="Chromosome"/>
</dbReference>
<keyword evidence="2" id="KW-1133">Transmembrane helix</keyword>
<feature type="transmembrane region" description="Helical" evidence="2">
    <location>
        <begin position="27"/>
        <end position="50"/>
    </location>
</feature>
<sequence>MTNPYLTPSAKNESPTQNRPPRRTKTAWWKTILASVSIIIGLFILLGGSASDESKSFYFLAAAFLLPSIWFFIREKADQISPSKPPTKKHWGVITMISVGLFFVGVFSTLSEPQNSHPSPVTDEPLVEESETSTVESSPTKSSESSASEAESAPVTTEIEEDTPGYQEKENNEKHGFVAPAQSPAPAYTPPSAPAYTPPAPAGGRTVHPGAFCNGGTGVSSTGKPMVCAPASDGRMRWQSA</sequence>